<feature type="coiled-coil region" evidence="2">
    <location>
        <begin position="13"/>
        <end position="47"/>
    </location>
</feature>
<dbReference type="InterPro" id="IPR005024">
    <property type="entry name" value="Snf7_fam"/>
</dbReference>
<dbReference type="Gene3D" id="6.10.140.1230">
    <property type="match status" value="1"/>
</dbReference>
<organism evidence="4">
    <name type="scientific">Oikopleura dioica</name>
    <name type="common">Tunicate</name>
    <dbReference type="NCBI Taxonomy" id="34765"/>
    <lineage>
        <taxon>Eukaryota</taxon>
        <taxon>Metazoa</taxon>
        <taxon>Chordata</taxon>
        <taxon>Tunicata</taxon>
        <taxon>Appendicularia</taxon>
        <taxon>Copelata</taxon>
        <taxon>Oikopleuridae</taxon>
        <taxon>Oikopleura</taxon>
    </lineage>
</organism>
<comment type="similarity">
    <text evidence="1">Belongs to the SNF7 family.</text>
</comment>
<accession>E4XUI1</accession>
<feature type="region of interest" description="Disordered" evidence="3">
    <location>
        <begin position="184"/>
        <end position="203"/>
    </location>
</feature>
<evidence type="ECO:0000256" key="1">
    <source>
        <dbReference type="ARBA" id="ARBA00006190"/>
    </source>
</evidence>
<evidence type="ECO:0000313" key="4">
    <source>
        <dbReference type="EMBL" id="CBY13378.1"/>
    </source>
</evidence>
<gene>
    <name evidence="4" type="ORF">GSOID_T00004686001</name>
</gene>
<keyword evidence="2" id="KW-0175">Coiled coil</keyword>
<dbReference type="Pfam" id="PF03357">
    <property type="entry name" value="Snf7"/>
    <property type="match status" value="1"/>
</dbReference>
<dbReference type="OrthoDB" id="10266568at2759"/>
<proteinExistence type="inferred from homology"/>
<dbReference type="AlphaFoldDB" id="E4XUI1"/>
<dbReference type="PANTHER" id="PTHR10476">
    <property type="entry name" value="CHARGED MULTIVESICULAR BODY PROTEIN"/>
    <property type="match status" value="1"/>
</dbReference>
<protein>
    <recommendedName>
        <fullName evidence="6">Charged multivesicular body protein 1a</fullName>
    </recommendedName>
</protein>
<evidence type="ECO:0000256" key="3">
    <source>
        <dbReference type="SAM" id="MobiDB-lite"/>
    </source>
</evidence>
<sequence>MPLFGAPKLEDILLTLRMQEKTLEREAKRAEKEHNALKAKVKKAIAEKRIEFAQIHAESAVRKRNEALNYLRLSSRLNAVGSKIKSAQSMKNVTKELGKTTTSMEKAMKSMNLEKITATMDNFEKQFEHLDVVTSTMENSMEGAMATGGQTAQVDDLIGQVAAENGLQQELELLKAPEANKATAAPAAAEADDLNSRLQALRN</sequence>
<name>E4XUI1_OIKDI</name>
<dbReference type="GO" id="GO:0007034">
    <property type="term" value="P:vacuolar transport"/>
    <property type="evidence" value="ECO:0007669"/>
    <property type="project" value="InterPro"/>
</dbReference>
<reference evidence="4" key="1">
    <citation type="journal article" date="2010" name="Science">
        <title>Plasticity of animal genome architecture unmasked by rapid evolution of a pelagic tunicate.</title>
        <authorList>
            <person name="Denoeud F."/>
            <person name="Henriet S."/>
            <person name="Mungpakdee S."/>
            <person name="Aury J.M."/>
            <person name="Da Silva C."/>
            <person name="Brinkmann H."/>
            <person name="Mikhaleva J."/>
            <person name="Olsen L.C."/>
            <person name="Jubin C."/>
            <person name="Canestro C."/>
            <person name="Bouquet J.M."/>
            <person name="Danks G."/>
            <person name="Poulain J."/>
            <person name="Campsteijn C."/>
            <person name="Adamski M."/>
            <person name="Cross I."/>
            <person name="Yadetie F."/>
            <person name="Muffato M."/>
            <person name="Louis A."/>
            <person name="Butcher S."/>
            <person name="Tsagkogeorga G."/>
            <person name="Konrad A."/>
            <person name="Singh S."/>
            <person name="Jensen M.F."/>
            <person name="Cong E.H."/>
            <person name="Eikeseth-Otteraa H."/>
            <person name="Noel B."/>
            <person name="Anthouard V."/>
            <person name="Porcel B.M."/>
            <person name="Kachouri-Lafond R."/>
            <person name="Nishino A."/>
            <person name="Ugolini M."/>
            <person name="Chourrout P."/>
            <person name="Nishida H."/>
            <person name="Aasland R."/>
            <person name="Huzurbazar S."/>
            <person name="Westhof E."/>
            <person name="Delsuc F."/>
            <person name="Lehrach H."/>
            <person name="Reinhardt R."/>
            <person name="Weissenbach J."/>
            <person name="Roy S.W."/>
            <person name="Artiguenave F."/>
            <person name="Postlethwait J.H."/>
            <person name="Manak J.R."/>
            <person name="Thompson E.M."/>
            <person name="Jaillon O."/>
            <person name="Du Pasquier L."/>
            <person name="Boudinot P."/>
            <person name="Liberles D.A."/>
            <person name="Volff J.N."/>
            <person name="Philippe H."/>
            <person name="Lenhard B."/>
            <person name="Roest Crollius H."/>
            <person name="Wincker P."/>
            <person name="Chourrout D."/>
        </authorList>
    </citation>
    <scope>NUCLEOTIDE SEQUENCE [LARGE SCALE GENOMIC DNA]</scope>
</reference>
<dbReference type="Proteomes" id="UP000001307">
    <property type="component" value="Unassembled WGS sequence"/>
</dbReference>
<evidence type="ECO:0000313" key="5">
    <source>
        <dbReference type="Proteomes" id="UP000001307"/>
    </source>
</evidence>
<evidence type="ECO:0008006" key="6">
    <source>
        <dbReference type="Google" id="ProtNLM"/>
    </source>
</evidence>
<keyword evidence="5" id="KW-1185">Reference proteome</keyword>
<evidence type="ECO:0000256" key="2">
    <source>
        <dbReference type="SAM" id="Coils"/>
    </source>
</evidence>
<dbReference type="InParanoid" id="E4XUI1"/>
<dbReference type="EMBL" id="FN653183">
    <property type="protein sequence ID" value="CBY13378.1"/>
    <property type="molecule type" value="Genomic_DNA"/>
</dbReference>
<dbReference type="FunCoup" id="E4XUI1">
    <property type="interactions" value="1024"/>
</dbReference>